<dbReference type="RefSeq" id="WP_179542745.1">
    <property type="nucleotide sequence ID" value="NZ_BAAALL010000007.1"/>
</dbReference>
<feature type="transmembrane region" description="Helical" evidence="1">
    <location>
        <begin position="110"/>
        <end position="131"/>
    </location>
</feature>
<dbReference type="InterPro" id="IPR021414">
    <property type="entry name" value="DUF3054"/>
</dbReference>
<comment type="caution">
    <text evidence="2">The sequence shown here is derived from an EMBL/GenBank/DDBJ whole genome shotgun (WGS) entry which is preliminary data.</text>
</comment>
<proteinExistence type="predicted"/>
<sequence>MNTLDTGHEDSSHAGHRPGGLRGAWWMLLLDAALIILFAALGNRTHLSGLGLVDILSTASPFLLAWALSAAALRTWHRPSRLWPDGVIILIATVTLGMALRVVLGLGGAPVSFVLVTAGVLTTFLLGRRLLTGLLVSRSRG</sequence>
<dbReference type="Proteomes" id="UP000535437">
    <property type="component" value="Unassembled WGS sequence"/>
</dbReference>
<evidence type="ECO:0000256" key="1">
    <source>
        <dbReference type="SAM" id="Phobius"/>
    </source>
</evidence>
<dbReference type="AlphaFoldDB" id="A0A7Z0GP84"/>
<dbReference type="Pfam" id="PF11255">
    <property type="entry name" value="DUF3054"/>
    <property type="match status" value="1"/>
</dbReference>
<protein>
    <recommendedName>
        <fullName evidence="4">DUF3054 family protein</fullName>
    </recommendedName>
</protein>
<keyword evidence="1" id="KW-1133">Transmembrane helix</keyword>
<feature type="transmembrane region" description="Helical" evidence="1">
    <location>
        <begin position="23"/>
        <end position="41"/>
    </location>
</feature>
<gene>
    <name evidence="2" type="ORF">HNR09_002955</name>
</gene>
<evidence type="ECO:0000313" key="3">
    <source>
        <dbReference type="Proteomes" id="UP000535437"/>
    </source>
</evidence>
<evidence type="ECO:0000313" key="2">
    <source>
        <dbReference type="EMBL" id="NYJ79544.1"/>
    </source>
</evidence>
<reference evidence="2 3" key="1">
    <citation type="submission" date="2020-07" db="EMBL/GenBank/DDBJ databases">
        <title>Sequencing the genomes of 1000 actinobacteria strains.</title>
        <authorList>
            <person name="Klenk H.-P."/>
        </authorList>
    </citation>
    <scope>NUCLEOTIDE SEQUENCE [LARGE SCALE GENOMIC DNA]</scope>
    <source>
        <strain evidence="2 3">DSM 15475</strain>
    </source>
</reference>
<feature type="transmembrane region" description="Helical" evidence="1">
    <location>
        <begin position="82"/>
        <end position="104"/>
    </location>
</feature>
<keyword evidence="3" id="KW-1185">Reference proteome</keyword>
<dbReference type="EMBL" id="JACCFY010000001">
    <property type="protein sequence ID" value="NYJ79544.1"/>
    <property type="molecule type" value="Genomic_DNA"/>
</dbReference>
<keyword evidence="1" id="KW-0812">Transmembrane</keyword>
<feature type="transmembrane region" description="Helical" evidence="1">
    <location>
        <begin position="47"/>
        <end position="70"/>
    </location>
</feature>
<organism evidence="2 3">
    <name type="scientific">Nesterenkonia xinjiangensis</name>
    <dbReference type="NCBI Taxonomy" id="225327"/>
    <lineage>
        <taxon>Bacteria</taxon>
        <taxon>Bacillati</taxon>
        <taxon>Actinomycetota</taxon>
        <taxon>Actinomycetes</taxon>
        <taxon>Micrococcales</taxon>
        <taxon>Micrococcaceae</taxon>
        <taxon>Nesterenkonia</taxon>
    </lineage>
</organism>
<evidence type="ECO:0008006" key="4">
    <source>
        <dbReference type="Google" id="ProtNLM"/>
    </source>
</evidence>
<accession>A0A7Z0GP84</accession>
<name>A0A7Z0GP84_9MICC</name>
<keyword evidence="1" id="KW-0472">Membrane</keyword>